<reference evidence="3 4" key="1">
    <citation type="submission" date="2016-10" db="EMBL/GenBank/DDBJ databases">
        <authorList>
            <person name="de Groot N.N."/>
        </authorList>
    </citation>
    <scope>NUCLEOTIDE SEQUENCE [LARGE SCALE GENOMIC DNA]</scope>
    <source>
        <strain evidence="3 4">JCM 19513</strain>
    </source>
</reference>
<sequence>MKIWLSGASSGLGLALARQLLSDGHQVAVSARRAEPLQTLAGDFPGQVLVLPADLTDASSVAQLAQTLQHHWAQLDMAILNAGTCEYMDVQHYQHALLEHVVRTNLFSASLCIEHLLPLLRRSAHGHLVAIGSSATFFPLPRAEAYGASKAALRYLMESLRVDLAAEHIAVTLVSPGFIDTPLTAQNDFPMPMQLTAEQAARHIARRLPAQPQEINFPRVFIAILKLLNHLPAALRLAVGQYLSRNAKEDQSNKEHP</sequence>
<evidence type="ECO:0000313" key="4">
    <source>
        <dbReference type="Proteomes" id="UP000185766"/>
    </source>
</evidence>
<dbReference type="STRING" id="1429083.GCA_001885685_02654"/>
<evidence type="ECO:0000256" key="1">
    <source>
        <dbReference type="ARBA" id="ARBA00006484"/>
    </source>
</evidence>
<dbReference type="InterPro" id="IPR020904">
    <property type="entry name" value="Sc_DH/Rdtase_CS"/>
</dbReference>
<dbReference type="EMBL" id="FOAS01000002">
    <property type="protein sequence ID" value="SEK36712.1"/>
    <property type="molecule type" value="Genomic_DNA"/>
</dbReference>
<dbReference type="Gene3D" id="3.40.50.720">
    <property type="entry name" value="NAD(P)-binding Rossmann-like Domain"/>
    <property type="match status" value="1"/>
</dbReference>
<dbReference type="RefSeq" id="WP_074864512.1">
    <property type="nucleotide sequence ID" value="NZ_FOAS01000002.1"/>
</dbReference>
<evidence type="ECO:0000256" key="2">
    <source>
        <dbReference type="ARBA" id="ARBA00023002"/>
    </source>
</evidence>
<dbReference type="GO" id="GO:0016491">
    <property type="term" value="F:oxidoreductase activity"/>
    <property type="evidence" value="ECO:0007669"/>
    <property type="project" value="UniProtKB-KW"/>
</dbReference>
<proteinExistence type="inferred from homology"/>
<dbReference type="InterPro" id="IPR036291">
    <property type="entry name" value="NAD(P)-bd_dom_sf"/>
</dbReference>
<keyword evidence="2" id="KW-0560">Oxidoreductase</keyword>
<gene>
    <name evidence="3" type="ORF">SAMN05216214_10260</name>
</gene>
<dbReference type="SUPFAM" id="SSF51735">
    <property type="entry name" value="NAD(P)-binding Rossmann-fold domains"/>
    <property type="match status" value="1"/>
</dbReference>
<dbReference type="PRINTS" id="PR00081">
    <property type="entry name" value="GDHRDH"/>
</dbReference>
<comment type="similarity">
    <text evidence="1">Belongs to the short-chain dehydrogenases/reductases (SDR) family.</text>
</comment>
<dbReference type="GO" id="GO:0016020">
    <property type="term" value="C:membrane"/>
    <property type="evidence" value="ECO:0007669"/>
    <property type="project" value="TreeGrafter"/>
</dbReference>
<accession>A0A1H7GIC9</accession>
<dbReference type="PANTHER" id="PTHR44196:SF1">
    <property type="entry name" value="DEHYDROGENASE_REDUCTASE SDR FAMILY MEMBER 7B"/>
    <property type="match status" value="1"/>
</dbReference>
<name>A0A1H7GIC9_9GAMM</name>
<organism evidence="3 4">
    <name type="scientific">Atopomonas hussainii</name>
    <dbReference type="NCBI Taxonomy" id="1429083"/>
    <lineage>
        <taxon>Bacteria</taxon>
        <taxon>Pseudomonadati</taxon>
        <taxon>Pseudomonadota</taxon>
        <taxon>Gammaproteobacteria</taxon>
        <taxon>Pseudomonadales</taxon>
        <taxon>Pseudomonadaceae</taxon>
        <taxon>Atopomonas</taxon>
    </lineage>
</organism>
<dbReference type="PANTHER" id="PTHR44196">
    <property type="entry name" value="DEHYDROGENASE/REDUCTASE SDR FAMILY MEMBER 7B"/>
    <property type="match status" value="1"/>
</dbReference>
<dbReference type="InterPro" id="IPR002347">
    <property type="entry name" value="SDR_fam"/>
</dbReference>
<dbReference type="AlphaFoldDB" id="A0A1H7GIC9"/>
<evidence type="ECO:0000313" key="3">
    <source>
        <dbReference type="EMBL" id="SEK36712.1"/>
    </source>
</evidence>
<dbReference type="Proteomes" id="UP000185766">
    <property type="component" value="Unassembled WGS sequence"/>
</dbReference>
<keyword evidence="4" id="KW-1185">Reference proteome</keyword>
<dbReference type="Pfam" id="PF00106">
    <property type="entry name" value="adh_short"/>
    <property type="match status" value="1"/>
</dbReference>
<dbReference type="PROSITE" id="PS00061">
    <property type="entry name" value="ADH_SHORT"/>
    <property type="match status" value="1"/>
</dbReference>
<protein>
    <submittedName>
        <fullName evidence="3">Short-chain dehydrogenase</fullName>
    </submittedName>
</protein>